<dbReference type="InterPro" id="IPR035965">
    <property type="entry name" value="PAS-like_dom_sf"/>
</dbReference>
<dbReference type="CDD" id="cd07041">
    <property type="entry name" value="STAS_RsbR_RsbS_like"/>
    <property type="match status" value="1"/>
</dbReference>
<name>A0A150RX55_SORCE</name>
<dbReference type="NCBIfam" id="TIGR00229">
    <property type="entry name" value="sensory_box"/>
    <property type="match status" value="2"/>
</dbReference>
<feature type="domain" description="PAC" evidence="5">
    <location>
        <begin position="121"/>
        <end position="174"/>
    </location>
</feature>
<dbReference type="SMART" id="SM00091">
    <property type="entry name" value="PAS"/>
    <property type="match status" value="2"/>
</dbReference>
<dbReference type="InterPro" id="IPR002645">
    <property type="entry name" value="STAS_dom"/>
</dbReference>
<proteinExistence type="predicted"/>
<comment type="caution">
    <text evidence="7">The sequence shown here is derived from an EMBL/GenBank/DDBJ whole genome shotgun (WGS) entry which is preliminary data.</text>
</comment>
<dbReference type="PANTHER" id="PTHR33745:SF3">
    <property type="entry name" value="RSBT CO-ANTAGONIST PROTEIN RSBRC"/>
    <property type="match status" value="1"/>
</dbReference>
<dbReference type="InterPro" id="IPR036513">
    <property type="entry name" value="STAS_dom_sf"/>
</dbReference>
<evidence type="ECO:0008006" key="9">
    <source>
        <dbReference type="Google" id="ProtNLM"/>
    </source>
</evidence>
<evidence type="ECO:0000256" key="3">
    <source>
        <dbReference type="SAM" id="MobiDB-lite"/>
    </source>
</evidence>
<dbReference type="InterPro" id="IPR051932">
    <property type="entry name" value="Bact_StressResp_Reg"/>
</dbReference>
<reference evidence="7 8" key="1">
    <citation type="submission" date="2014-02" db="EMBL/GenBank/DDBJ databases">
        <title>The small core and large imbalanced accessory genome model reveals a collaborative survival strategy of Sorangium cellulosum strains in nature.</title>
        <authorList>
            <person name="Han K."/>
            <person name="Peng R."/>
            <person name="Blom J."/>
            <person name="Li Y.-Z."/>
        </authorList>
    </citation>
    <scope>NUCLEOTIDE SEQUENCE [LARGE SCALE GENOMIC DNA]</scope>
    <source>
        <strain evidence="7 8">So0011-07</strain>
    </source>
</reference>
<evidence type="ECO:0000259" key="4">
    <source>
        <dbReference type="PROSITE" id="PS50112"/>
    </source>
</evidence>
<accession>A0A150RX55</accession>
<evidence type="ECO:0000313" key="8">
    <source>
        <dbReference type="Proteomes" id="UP000075635"/>
    </source>
</evidence>
<dbReference type="Proteomes" id="UP000075635">
    <property type="component" value="Unassembled WGS sequence"/>
</dbReference>
<dbReference type="InterPro" id="IPR000014">
    <property type="entry name" value="PAS"/>
</dbReference>
<dbReference type="Pfam" id="PF01740">
    <property type="entry name" value="STAS"/>
    <property type="match status" value="1"/>
</dbReference>
<keyword evidence="2" id="KW-0175">Coiled coil</keyword>
<feature type="coiled-coil region" evidence="2">
    <location>
        <begin position="8"/>
        <end position="42"/>
    </location>
</feature>
<dbReference type="PROSITE" id="PS50112">
    <property type="entry name" value="PAS"/>
    <property type="match status" value="1"/>
</dbReference>
<dbReference type="Gene3D" id="3.30.750.24">
    <property type="entry name" value="STAS domain"/>
    <property type="match status" value="1"/>
</dbReference>
<evidence type="ECO:0000313" key="7">
    <source>
        <dbReference type="EMBL" id="KYF84805.1"/>
    </source>
</evidence>
<dbReference type="Pfam" id="PF08447">
    <property type="entry name" value="PAS_3"/>
    <property type="match status" value="1"/>
</dbReference>
<evidence type="ECO:0000259" key="6">
    <source>
        <dbReference type="PROSITE" id="PS50801"/>
    </source>
</evidence>
<dbReference type="PANTHER" id="PTHR33745">
    <property type="entry name" value="RSBT ANTAGONIST PROTEIN RSBS-RELATED"/>
    <property type="match status" value="1"/>
</dbReference>
<dbReference type="SUPFAM" id="SSF55785">
    <property type="entry name" value="PYP-like sensor domain (PAS domain)"/>
    <property type="match status" value="2"/>
</dbReference>
<dbReference type="SMART" id="SM00086">
    <property type="entry name" value="PAC"/>
    <property type="match status" value="2"/>
</dbReference>
<evidence type="ECO:0000256" key="1">
    <source>
        <dbReference type="ARBA" id="ARBA00022553"/>
    </source>
</evidence>
<dbReference type="InterPro" id="IPR013655">
    <property type="entry name" value="PAS_fold_3"/>
</dbReference>
<dbReference type="Gene3D" id="3.30.450.20">
    <property type="entry name" value="PAS domain"/>
    <property type="match status" value="2"/>
</dbReference>
<organism evidence="7 8">
    <name type="scientific">Sorangium cellulosum</name>
    <name type="common">Polyangium cellulosum</name>
    <dbReference type="NCBI Taxonomy" id="56"/>
    <lineage>
        <taxon>Bacteria</taxon>
        <taxon>Pseudomonadati</taxon>
        <taxon>Myxococcota</taxon>
        <taxon>Polyangia</taxon>
        <taxon>Polyangiales</taxon>
        <taxon>Polyangiaceae</taxon>
        <taxon>Sorangium</taxon>
    </lineage>
</organism>
<feature type="compositionally biased region" description="Basic and acidic residues" evidence="3">
    <location>
        <begin position="435"/>
        <end position="449"/>
    </location>
</feature>
<dbReference type="InterPro" id="IPR000700">
    <property type="entry name" value="PAS-assoc_C"/>
</dbReference>
<dbReference type="AlphaFoldDB" id="A0A150RX55"/>
<dbReference type="CDD" id="cd00130">
    <property type="entry name" value="PAS"/>
    <property type="match status" value="2"/>
</dbReference>
<dbReference type="SUPFAM" id="SSF52091">
    <property type="entry name" value="SpoIIaa-like"/>
    <property type="match status" value="1"/>
</dbReference>
<dbReference type="Pfam" id="PF13426">
    <property type="entry name" value="PAS_9"/>
    <property type="match status" value="1"/>
</dbReference>
<dbReference type="EMBL" id="JEMB01001844">
    <property type="protein sequence ID" value="KYF84805.1"/>
    <property type="molecule type" value="Genomic_DNA"/>
</dbReference>
<sequence length="449" mass="48170">MKDEDLSAEALRAENAELRGLVEQLRAQVATLEQEGRALRETTARDRRIIEGLPLLVYLFDIVDVQSVYANRNVAELAGYGPEEIEAMGEGVLTTLMPAEDLGGFMRNLERLRRAADGEVLEHEYRIRKRDGTCRRLLDRVVVYSRDPGGAPRVVLGSVQDVTEQREAEAALARAKALVEHALDGIAVLDPAGNVLHANEAFTEMVAPGERVAGSAIWRWLAPGPAGLSAEQAESLFLREESWSGRVDFQRADGRTWTARVDAIALDRQATAGAAMAIFLRDITAEIASEVERIALQEEVIEAQASALRELGTPLIPIADGVLAMPLVGAIDEARAQRIIEVLLGGITAQQAAVAILDITGVRAPGAYASDGLVRAARAARLLGAEVVLTGVGPEAARTLIELGADLSGIVTQGSFQSGIAYALGRRRRGVRPSPADERSASDRGRLST</sequence>
<evidence type="ECO:0000259" key="5">
    <source>
        <dbReference type="PROSITE" id="PS50113"/>
    </source>
</evidence>
<dbReference type="PROSITE" id="PS50113">
    <property type="entry name" value="PAC"/>
    <property type="match status" value="1"/>
</dbReference>
<gene>
    <name evidence="7" type="ORF">BE17_12880</name>
</gene>
<evidence type="ECO:0000256" key="2">
    <source>
        <dbReference type="SAM" id="Coils"/>
    </source>
</evidence>
<feature type="domain" description="PAS" evidence="4">
    <location>
        <begin position="42"/>
        <end position="119"/>
    </location>
</feature>
<protein>
    <recommendedName>
        <fullName evidence="9">Anti-anti-sigma factor</fullName>
    </recommendedName>
</protein>
<keyword evidence="1" id="KW-0597">Phosphoprotein</keyword>
<dbReference type="PROSITE" id="PS50801">
    <property type="entry name" value="STAS"/>
    <property type="match status" value="1"/>
</dbReference>
<feature type="domain" description="STAS" evidence="6">
    <location>
        <begin position="312"/>
        <end position="423"/>
    </location>
</feature>
<feature type="region of interest" description="Disordered" evidence="3">
    <location>
        <begin position="430"/>
        <end position="449"/>
    </location>
</feature>
<dbReference type="InterPro" id="IPR001610">
    <property type="entry name" value="PAC"/>
</dbReference>